<dbReference type="InterPro" id="IPR048270">
    <property type="entry name" value="PNMA_C"/>
</dbReference>
<protein>
    <recommendedName>
        <fullName evidence="1">Paraneoplastic antigen Ma-like C-terminal domain-containing protein</fullName>
    </recommendedName>
</protein>
<sequence>MEVIKAANINIQNSIIINGSPKVQSDKELDEHLKQYGSIAKMVSIDAPNTKFHEHVIVEYTDDTAMQTLKPLLPGTFQPDVETLYHLRALADVYAPEISSTTTETVTGKTLEELAKLKAASGDAPTLQRTDEALETDSTQNVIRQVHSSPDSHDRRCEHKLTATPLAFDGEAARPAIGVKNPSSLRIYDVNPPEIQRVVVEHIVRNAEASYPAHTSNRIRSFSGKCPYPSSEVDYDTWRANLELILKDPAISDLHRARKILEILLSPTADIVKQLGPHASPADYLQLLDSAFGTVDDGEELFAKFMNMLQDAGEKPSHYLNRLQVILSQAVKRAPAEQNEHLLRQFCRGCWDSAMLTALQLDQRRHNPPSFPEVLLLLRTEEERQAAKAVRMRQHLGAPRQQAQIPE</sequence>
<reference evidence="2 3" key="2">
    <citation type="journal article" date="2024" name="G3 (Bethesda)">
        <title>The genome of the cryopelagic Antarctic bald notothen, Trematomus borchgrevinki.</title>
        <authorList>
            <person name="Rayamajhi N."/>
            <person name="Rivera-Colon A.G."/>
            <person name="Minhas B.F."/>
            <person name="Cheng C.C."/>
            <person name="Catchen J.M."/>
        </authorList>
    </citation>
    <scope>NUCLEOTIDE SEQUENCE [LARGE SCALE GENOMIC DNA]</scope>
    <source>
        <strain evidence="2">AGRC-2024</strain>
    </source>
</reference>
<accession>A0ABD2GG34</accession>
<gene>
    <name evidence="2" type="ORF">OYC64_005563</name>
</gene>
<proteinExistence type="predicted"/>
<name>A0ABD2GG34_PAGBO</name>
<evidence type="ECO:0000313" key="3">
    <source>
        <dbReference type="Proteomes" id="UP001619887"/>
    </source>
</evidence>
<dbReference type="Pfam" id="PF14893">
    <property type="entry name" value="PNMA"/>
    <property type="match status" value="1"/>
</dbReference>
<dbReference type="PANTHER" id="PTHR23095">
    <property type="entry name" value="PARANEOPLASTIC ANTIGEN"/>
    <property type="match status" value="1"/>
</dbReference>
<dbReference type="EMBL" id="JBIYXZ010002078">
    <property type="protein sequence ID" value="KAL3053059.1"/>
    <property type="molecule type" value="Genomic_DNA"/>
</dbReference>
<reference evidence="2 3" key="1">
    <citation type="journal article" date="2022" name="G3 (Bethesda)">
        <title>Evaluating Illumina-, Nanopore-, and PacBio-based genome assembly strategies with the bald notothen, Trematomus borchgrevinki.</title>
        <authorList>
            <person name="Rayamajhi N."/>
            <person name="Cheng C.C."/>
            <person name="Catchen J.M."/>
        </authorList>
    </citation>
    <scope>NUCLEOTIDE SEQUENCE [LARGE SCALE GENOMIC DNA]</scope>
    <source>
        <strain evidence="2">AGRC-2024</strain>
    </source>
</reference>
<keyword evidence="3" id="KW-1185">Reference proteome</keyword>
<dbReference type="PANTHER" id="PTHR23095:SF53">
    <property type="entry name" value="ZINC FINGER CCHC DOMAIN-CONTAINING PROTEIN 12-LIKE"/>
    <property type="match status" value="1"/>
</dbReference>
<evidence type="ECO:0000259" key="1">
    <source>
        <dbReference type="Pfam" id="PF14893"/>
    </source>
</evidence>
<dbReference type="InterPro" id="IPR026523">
    <property type="entry name" value="PNMA"/>
</dbReference>
<dbReference type="AlphaFoldDB" id="A0ABD2GG34"/>
<feature type="domain" description="Paraneoplastic antigen Ma-like C-terminal" evidence="1">
    <location>
        <begin position="222"/>
        <end position="374"/>
    </location>
</feature>
<comment type="caution">
    <text evidence="2">The sequence shown here is derived from an EMBL/GenBank/DDBJ whole genome shotgun (WGS) entry which is preliminary data.</text>
</comment>
<organism evidence="2 3">
    <name type="scientific">Pagothenia borchgrevinki</name>
    <name type="common">Bald rockcod</name>
    <name type="synonym">Trematomus borchgrevinki</name>
    <dbReference type="NCBI Taxonomy" id="8213"/>
    <lineage>
        <taxon>Eukaryota</taxon>
        <taxon>Metazoa</taxon>
        <taxon>Chordata</taxon>
        <taxon>Craniata</taxon>
        <taxon>Vertebrata</taxon>
        <taxon>Euteleostomi</taxon>
        <taxon>Actinopterygii</taxon>
        <taxon>Neopterygii</taxon>
        <taxon>Teleostei</taxon>
        <taxon>Neoteleostei</taxon>
        <taxon>Acanthomorphata</taxon>
        <taxon>Eupercaria</taxon>
        <taxon>Perciformes</taxon>
        <taxon>Notothenioidei</taxon>
        <taxon>Nototheniidae</taxon>
        <taxon>Pagothenia</taxon>
    </lineage>
</organism>
<dbReference type="Proteomes" id="UP001619887">
    <property type="component" value="Unassembled WGS sequence"/>
</dbReference>
<evidence type="ECO:0000313" key="2">
    <source>
        <dbReference type="EMBL" id="KAL3053059.1"/>
    </source>
</evidence>